<evidence type="ECO:0000313" key="2">
    <source>
        <dbReference type="EMBL" id="MXN20263.1"/>
    </source>
</evidence>
<evidence type="ECO:0000256" key="1">
    <source>
        <dbReference type="SAM" id="SignalP"/>
    </source>
</evidence>
<feature type="chain" id="PRO_5026821040" description="DUF4136 domain-containing protein" evidence="1">
    <location>
        <begin position="32"/>
        <end position="196"/>
    </location>
</feature>
<keyword evidence="3" id="KW-1185">Reference proteome</keyword>
<evidence type="ECO:0008006" key="4">
    <source>
        <dbReference type="Google" id="ProtNLM"/>
    </source>
</evidence>
<feature type="signal peptide" evidence="1">
    <location>
        <begin position="1"/>
        <end position="31"/>
    </location>
</feature>
<reference evidence="2 3" key="1">
    <citation type="submission" date="2019-12" db="EMBL/GenBank/DDBJ databases">
        <authorList>
            <person name="Li M."/>
        </authorList>
    </citation>
    <scope>NUCLEOTIDE SEQUENCE [LARGE SCALE GENOMIC DNA]</scope>
    <source>
        <strain evidence="2 3">GBMRC 2024</strain>
    </source>
</reference>
<evidence type="ECO:0000313" key="3">
    <source>
        <dbReference type="Proteomes" id="UP000477911"/>
    </source>
</evidence>
<organism evidence="2 3">
    <name type="scientific">Pseudooceanicola albus</name>
    <dbReference type="NCBI Taxonomy" id="2692189"/>
    <lineage>
        <taxon>Bacteria</taxon>
        <taxon>Pseudomonadati</taxon>
        <taxon>Pseudomonadota</taxon>
        <taxon>Alphaproteobacteria</taxon>
        <taxon>Rhodobacterales</taxon>
        <taxon>Paracoccaceae</taxon>
        <taxon>Pseudooceanicola</taxon>
    </lineage>
</organism>
<proteinExistence type="predicted"/>
<sequence length="196" mass="21308">MTAQILSRRLVPALGLTALLMLGGCASSQKADQHPDLGHFKLGWDVVVASKMRQGPLSREASPEEFQNAIKASVEKRLRPYDGDQLYHLGISVEGYVLAAPGIPLIFAPKSILMIKVTVWDDAKGGKINEEPKLIVVMEKFGAQSLIGTGFTMTREEQIDQLADRAAQKIEDWLADNPAWFAKHDSTAPAAKPSGS</sequence>
<dbReference type="RefSeq" id="WP_160896391.1">
    <property type="nucleotide sequence ID" value="NZ_WUMU01000025.1"/>
</dbReference>
<dbReference type="AlphaFoldDB" id="A0A6L7GBU7"/>
<dbReference type="Proteomes" id="UP000477911">
    <property type="component" value="Unassembled WGS sequence"/>
</dbReference>
<gene>
    <name evidence="2" type="ORF">GR170_20700</name>
</gene>
<protein>
    <recommendedName>
        <fullName evidence="4">DUF4136 domain-containing protein</fullName>
    </recommendedName>
</protein>
<dbReference type="EMBL" id="WUMU01000025">
    <property type="protein sequence ID" value="MXN20263.1"/>
    <property type="molecule type" value="Genomic_DNA"/>
</dbReference>
<comment type="caution">
    <text evidence="2">The sequence shown here is derived from an EMBL/GenBank/DDBJ whole genome shotgun (WGS) entry which is preliminary data.</text>
</comment>
<accession>A0A6L7GBU7</accession>
<name>A0A6L7GBU7_9RHOB</name>
<keyword evidence="1" id="KW-0732">Signal</keyword>